<evidence type="ECO:0000313" key="2">
    <source>
        <dbReference type="EMBL" id="MFD2163939.1"/>
    </source>
</evidence>
<evidence type="ECO:0000313" key="3">
    <source>
        <dbReference type="Proteomes" id="UP001597387"/>
    </source>
</evidence>
<keyword evidence="1" id="KW-0812">Transmembrane</keyword>
<feature type="transmembrane region" description="Helical" evidence="1">
    <location>
        <begin position="66"/>
        <end position="86"/>
    </location>
</feature>
<keyword evidence="1" id="KW-1133">Transmembrane helix</keyword>
<gene>
    <name evidence="2" type="ORF">ACFSJU_16135</name>
</gene>
<reference evidence="3" key="1">
    <citation type="journal article" date="2019" name="Int. J. Syst. Evol. Microbiol.">
        <title>The Global Catalogue of Microorganisms (GCM) 10K type strain sequencing project: providing services to taxonomists for standard genome sequencing and annotation.</title>
        <authorList>
            <consortium name="The Broad Institute Genomics Platform"/>
            <consortium name="The Broad Institute Genome Sequencing Center for Infectious Disease"/>
            <person name="Wu L."/>
            <person name="Ma J."/>
        </authorList>
    </citation>
    <scope>NUCLEOTIDE SEQUENCE [LARGE SCALE GENOMIC DNA]</scope>
    <source>
        <strain evidence="3">KCTC 42217</strain>
    </source>
</reference>
<proteinExistence type="predicted"/>
<sequence length="134" mass="14630">MKSLNYLGLLGSLLIIAGGLSPMLHIPIIGEWNYYDIDVALASIVMTLAVLGLIASLINKPGLLRFAGWASLIVVLFTLAAVYFKVNDAFSFIPFKKLAAAAVRVVHYRWTGWMLLILGSVLSIIGGRKTKRII</sequence>
<dbReference type="Proteomes" id="UP001597387">
    <property type="component" value="Unassembled WGS sequence"/>
</dbReference>
<keyword evidence="3" id="KW-1185">Reference proteome</keyword>
<feature type="transmembrane region" description="Helical" evidence="1">
    <location>
        <begin position="7"/>
        <end position="28"/>
    </location>
</feature>
<name>A0ABW4ZP88_9SPHI</name>
<dbReference type="RefSeq" id="WP_255904849.1">
    <property type="nucleotide sequence ID" value="NZ_JAFMZO010000004.1"/>
</dbReference>
<accession>A0ABW4ZP88</accession>
<feature type="transmembrane region" description="Helical" evidence="1">
    <location>
        <begin position="40"/>
        <end position="59"/>
    </location>
</feature>
<keyword evidence="1" id="KW-0472">Membrane</keyword>
<evidence type="ECO:0000256" key="1">
    <source>
        <dbReference type="SAM" id="Phobius"/>
    </source>
</evidence>
<comment type="caution">
    <text evidence="2">The sequence shown here is derived from an EMBL/GenBank/DDBJ whole genome shotgun (WGS) entry which is preliminary data.</text>
</comment>
<feature type="transmembrane region" description="Helical" evidence="1">
    <location>
        <begin position="106"/>
        <end position="125"/>
    </location>
</feature>
<organism evidence="2 3">
    <name type="scientific">Paradesertivirga mongoliensis</name>
    <dbReference type="NCBI Taxonomy" id="2100740"/>
    <lineage>
        <taxon>Bacteria</taxon>
        <taxon>Pseudomonadati</taxon>
        <taxon>Bacteroidota</taxon>
        <taxon>Sphingobacteriia</taxon>
        <taxon>Sphingobacteriales</taxon>
        <taxon>Sphingobacteriaceae</taxon>
        <taxon>Paradesertivirga</taxon>
    </lineage>
</organism>
<protein>
    <submittedName>
        <fullName evidence="2">Uncharacterized protein</fullName>
    </submittedName>
</protein>
<dbReference type="EMBL" id="JBHUHZ010000003">
    <property type="protein sequence ID" value="MFD2163939.1"/>
    <property type="molecule type" value="Genomic_DNA"/>
</dbReference>